<evidence type="ECO:0000256" key="3">
    <source>
        <dbReference type="ARBA" id="ARBA00022989"/>
    </source>
</evidence>
<evidence type="ECO:0000256" key="4">
    <source>
        <dbReference type="ARBA" id="ARBA00023136"/>
    </source>
</evidence>
<comment type="subcellular location">
    <subcellularLocation>
        <location evidence="1">Membrane</location>
        <topology evidence="1">Multi-pass membrane protein</topology>
    </subcellularLocation>
</comment>
<feature type="transmembrane region" description="Helical" evidence="6">
    <location>
        <begin position="37"/>
        <end position="61"/>
    </location>
</feature>
<dbReference type="RefSeq" id="WP_310763119.1">
    <property type="nucleotide sequence ID" value="NZ_JBHRWR010000008.1"/>
</dbReference>
<keyword evidence="2 6" id="KW-0812">Transmembrane</keyword>
<feature type="region of interest" description="Disordered" evidence="5">
    <location>
        <begin position="395"/>
        <end position="414"/>
    </location>
</feature>
<keyword evidence="3 6" id="KW-1133">Transmembrane helix</keyword>
<dbReference type="InterPro" id="IPR051533">
    <property type="entry name" value="WaaL-like"/>
</dbReference>
<evidence type="ECO:0000259" key="7">
    <source>
        <dbReference type="Pfam" id="PF04932"/>
    </source>
</evidence>
<keyword evidence="8" id="KW-0436">Ligase</keyword>
<feature type="transmembrane region" description="Helical" evidence="6">
    <location>
        <begin position="353"/>
        <end position="370"/>
    </location>
</feature>
<dbReference type="GO" id="GO:0016874">
    <property type="term" value="F:ligase activity"/>
    <property type="evidence" value="ECO:0007669"/>
    <property type="project" value="UniProtKB-KW"/>
</dbReference>
<organism evidence="8 9">
    <name type="scientific">Streptomyces yaanensis</name>
    <dbReference type="NCBI Taxonomy" id="1142239"/>
    <lineage>
        <taxon>Bacteria</taxon>
        <taxon>Bacillati</taxon>
        <taxon>Actinomycetota</taxon>
        <taxon>Actinomycetes</taxon>
        <taxon>Kitasatosporales</taxon>
        <taxon>Streptomycetaceae</taxon>
        <taxon>Streptomyces</taxon>
    </lineage>
</organism>
<proteinExistence type="predicted"/>
<sequence>MDRRTGMERIQQLAAGLTLLLLMLGDAVAPIRITASVSVSAAVTALLTYGFLLLLPAISFLTRGSKQKSTEPRQPRKVPKILWIFLAWALMDTVTHGTGVKALQNISCYFLFVGSIQAFSRLSEKYDIRFAKAVVILGWLRATVYAVELGLDGFGAAGVFPRRSFAIQALLIMAVMIPFGGNNRWCRLLPFVLLLEITLSGSRTAMAVGAVLLSLSMRSSGVVRLSRTAFRAALIGLAGYFALILSPDLQERFFSGDLAWNVQGVPLNAEGRAILWSIVTEHAQSNPWTGFGAGSASHVINEVLGTQDQPHNEYLRLWHDFGYIGLGLWLIGYLLLMVRCWQGTRGHSTGGAAPHYAALLALLGIGLMAITDNVFVYYYAMVPLGAMVGISLAQPGPDTERRSPTRPAACGRPRTNWESEGALLGRELRRTTLKGS</sequence>
<protein>
    <submittedName>
        <fullName evidence="8">O-antigen ligase family protein</fullName>
    </submittedName>
</protein>
<evidence type="ECO:0000256" key="5">
    <source>
        <dbReference type="SAM" id="MobiDB-lite"/>
    </source>
</evidence>
<keyword evidence="4 6" id="KW-0472">Membrane</keyword>
<evidence type="ECO:0000256" key="2">
    <source>
        <dbReference type="ARBA" id="ARBA00022692"/>
    </source>
</evidence>
<evidence type="ECO:0000256" key="6">
    <source>
        <dbReference type="SAM" id="Phobius"/>
    </source>
</evidence>
<comment type="caution">
    <text evidence="8">The sequence shown here is derived from an EMBL/GenBank/DDBJ whole genome shotgun (WGS) entry which is preliminary data.</text>
</comment>
<feature type="transmembrane region" description="Helical" evidence="6">
    <location>
        <begin position="228"/>
        <end position="246"/>
    </location>
</feature>
<reference evidence="9" key="1">
    <citation type="journal article" date="2019" name="Int. J. Syst. Evol. Microbiol.">
        <title>The Global Catalogue of Microorganisms (GCM) 10K type strain sequencing project: providing services to taxonomists for standard genome sequencing and annotation.</title>
        <authorList>
            <consortium name="The Broad Institute Genomics Platform"/>
            <consortium name="The Broad Institute Genome Sequencing Center for Infectious Disease"/>
            <person name="Wu L."/>
            <person name="Ma J."/>
        </authorList>
    </citation>
    <scope>NUCLEOTIDE SEQUENCE [LARGE SCALE GENOMIC DNA]</scope>
    <source>
        <strain evidence="9">CGMCC 4.7035</strain>
    </source>
</reference>
<dbReference type="PANTHER" id="PTHR37422">
    <property type="entry name" value="TEICHURONIC ACID BIOSYNTHESIS PROTEIN TUAE"/>
    <property type="match status" value="1"/>
</dbReference>
<dbReference type="Pfam" id="PF04932">
    <property type="entry name" value="Wzy_C"/>
    <property type="match status" value="1"/>
</dbReference>
<name>A0ABV7SBT2_9ACTN</name>
<keyword evidence="9" id="KW-1185">Reference proteome</keyword>
<dbReference type="EMBL" id="JBHRWR010000008">
    <property type="protein sequence ID" value="MFC3573656.1"/>
    <property type="molecule type" value="Genomic_DNA"/>
</dbReference>
<feature type="domain" description="O-antigen ligase-related" evidence="7">
    <location>
        <begin position="192"/>
        <end position="330"/>
    </location>
</feature>
<feature type="transmembrane region" description="Helical" evidence="6">
    <location>
        <begin position="321"/>
        <end position="341"/>
    </location>
</feature>
<dbReference type="Proteomes" id="UP001595701">
    <property type="component" value="Unassembled WGS sequence"/>
</dbReference>
<evidence type="ECO:0000313" key="8">
    <source>
        <dbReference type="EMBL" id="MFC3573656.1"/>
    </source>
</evidence>
<evidence type="ECO:0000313" key="9">
    <source>
        <dbReference type="Proteomes" id="UP001595701"/>
    </source>
</evidence>
<accession>A0ABV7SBT2</accession>
<dbReference type="PANTHER" id="PTHR37422:SF13">
    <property type="entry name" value="LIPOPOLYSACCHARIDE BIOSYNTHESIS PROTEIN PA4999-RELATED"/>
    <property type="match status" value="1"/>
</dbReference>
<evidence type="ECO:0000256" key="1">
    <source>
        <dbReference type="ARBA" id="ARBA00004141"/>
    </source>
</evidence>
<feature type="transmembrane region" description="Helical" evidence="6">
    <location>
        <begin position="188"/>
        <end position="216"/>
    </location>
</feature>
<feature type="transmembrane region" description="Helical" evidence="6">
    <location>
        <begin position="81"/>
        <end position="97"/>
    </location>
</feature>
<feature type="transmembrane region" description="Helical" evidence="6">
    <location>
        <begin position="165"/>
        <end position="182"/>
    </location>
</feature>
<gene>
    <name evidence="8" type="ORF">ACFOZ0_10315</name>
</gene>
<dbReference type="InterPro" id="IPR007016">
    <property type="entry name" value="O-antigen_ligase-rel_domated"/>
</dbReference>